<proteinExistence type="predicted"/>
<evidence type="ECO:0000313" key="2">
    <source>
        <dbReference type="Proteomes" id="UP000224362"/>
    </source>
</evidence>
<evidence type="ECO:0000313" key="1">
    <source>
        <dbReference type="EMBL" id="ASZ78782.1"/>
    </source>
</evidence>
<gene>
    <name evidence="1" type="ORF">2050H1_016</name>
</gene>
<dbReference type="Proteomes" id="UP000224362">
    <property type="component" value="Segment"/>
</dbReference>
<accession>A0A249Y295</accession>
<reference evidence="1 2" key="1">
    <citation type="submission" date="2017-06" db="EMBL/GenBank/DDBJ databases">
        <authorList>
            <person name="Kim H.J."/>
            <person name="Triplett B.A."/>
        </authorList>
    </citation>
    <scope>NUCLEOTIDE SEQUENCE [LARGE SCALE GENOMIC DNA]</scope>
</reference>
<organism evidence="1 2">
    <name type="scientific">Serratia phage 2050H1</name>
    <dbReference type="NCBI Taxonomy" id="2024250"/>
    <lineage>
        <taxon>Viruses</taxon>
        <taxon>Duplodnaviria</taxon>
        <taxon>Heunggongvirae</taxon>
        <taxon>Uroviricota</taxon>
        <taxon>Caudoviricetes</taxon>
        <taxon>Pantevenvirales</taxon>
        <taxon>Ackermannviridae</taxon>
        <taxon>Miltonvirus</taxon>
        <taxon>Miltonvirus MAM1</taxon>
    </lineage>
</organism>
<protein>
    <submittedName>
        <fullName evidence="1">Uncharacterized protein</fullName>
    </submittedName>
</protein>
<name>A0A249Y295_9CAUD</name>
<dbReference type="EMBL" id="MF285619">
    <property type="protein sequence ID" value="ASZ78782.1"/>
    <property type="molecule type" value="Genomic_DNA"/>
</dbReference>
<sequence>MESNDRIANSHRLRELVDLLERRLVSCNRLNYCSDIISRIRALTGDSDLYQELPAELTFHGNMTVGTKVIVDGEQPGTVTGVVGQGQYACLLIITQPKE</sequence>